<gene>
    <name evidence="2" type="ORF">PSE10A_46190</name>
</gene>
<accession>A0A9P3EE53</accession>
<protein>
    <submittedName>
        <fullName evidence="2">Uncharacterized protein</fullName>
    </submittedName>
</protein>
<dbReference type="RefSeq" id="WP_189659065.1">
    <property type="nucleotide sequence ID" value="NZ_BMZW01000035.1"/>
</dbReference>
<proteinExistence type="predicted"/>
<reference evidence="2" key="1">
    <citation type="submission" date="2020-09" db="EMBL/GenBank/DDBJ databases">
        <title>Pseudomonas syringae pv. eriobotryae genome sequence causing loquat canker disease.</title>
        <authorList>
            <person name="Fukuda S."/>
            <person name="Tashiro H."/>
            <person name="Nagano Y."/>
        </authorList>
    </citation>
    <scope>NUCLEOTIDE SEQUENCE</scope>
    <source>
        <strain evidence="2">AM001</strain>
    </source>
</reference>
<organism evidence="2 3">
    <name type="scientific">Pseudomonas amygdali pv. eriobotryae</name>
    <dbReference type="NCBI Taxonomy" id="129137"/>
    <lineage>
        <taxon>Bacteria</taxon>
        <taxon>Pseudomonadati</taxon>
        <taxon>Pseudomonadota</taxon>
        <taxon>Gammaproteobacteria</taxon>
        <taxon>Pseudomonadales</taxon>
        <taxon>Pseudomonadaceae</taxon>
        <taxon>Pseudomonas</taxon>
        <taxon>Pseudomonas amygdali</taxon>
    </lineage>
</organism>
<name>A0A9P3EE53_PSEA0</name>
<keyword evidence="1" id="KW-0175">Coiled coil</keyword>
<dbReference type="AlphaFoldDB" id="A0A9P3EE53"/>
<sequence>MNEQDLNESNDSLPHLNFNVVEPTAKFPDVDFGVFEREEEKKKVLASSNKVIDALQITLDSVEEKAKTFSANLFASGFADQLRKLQGVETGLTKVEVDQQALERIEHYEPSSIVPSQPIHQPEASGEWTAGIGVDDEQERLEEMVSSMVEVDAEDDGDFETFDFFQPRAKVAEPEQVSEPEPVVGLDDEQEALEASVTHLVVLDESVEAWEEIEPDEASEVHVPDELTVPVQDVDEPVYESFLPPVDVEVPAHIQAFSDELAPFLVPSPVDESQEPGGEPSKAFDAAVFAPVRSQKPVPSVLDRQIRLIEKARQARLTVTTKPEFMSETANARRNSLAERSYQAKIESLNIMKDLTQQTDSLKVFLENNDLEGASEIIRLLKRAEYLKAQAEHFDKLREELVLLNFKKAYKE</sequence>
<dbReference type="Proteomes" id="UP000630864">
    <property type="component" value="Unassembled WGS sequence"/>
</dbReference>
<evidence type="ECO:0000256" key="1">
    <source>
        <dbReference type="SAM" id="Coils"/>
    </source>
</evidence>
<evidence type="ECO:0000313" key="2">
    <source>
        <dbReference type="EMBL" id="GFZ62108.1"/>
    </source>
</evidence>
<dbReference type="EMBL" id="BMZW01000035">
    <property type="protein sequence ID" value="GFZ62108.1"/>
    <property type="molecule type" value="Genomic_DNA"/>
</dbReference>
<comment type="caution">
    <text evidence="2">The sequence shown here is derived from an EMBL/GenBank/DDBJ whole genome shotgun (WGS) entry which is preliminary data.</text>
</comment>
<feature type="coiled-coil region" evidence="1">
    <location>
        <begin position="45"/>
        <end position="72"/>
    </location>
</feature>
<evidence type="ECO:0000313" key="3">
    <source>
        <dbReference type="Proteomes" id="UP000630864"/>
    </source>
</evidence>